<organism evidence="2 3">
    <name type="scientific">Verticillium longisporum</name>
    <name type="common">Verticillium dahliae var. longisporum</name>
    <dbReference type="NCBI Taxonomy" id="100787"/>
    <lineage>
        <taxon>Eukaryota</taxon>
        <taxon>Fungi</taxon>
        <taxon>Dikarya</taxon>
        <taxon>Ascomycota</taxon>
        <taxon>Pezizomycotina</taxon>
        <taxon>Sordariomycetes</taxon>
        <taxon>Hypocreomycetidae</taxon>
        <taxon>Glomerellales</taxon>
        <taxon>Plectosphaerellaceae</taxon>
        <taxon>Verticillium</taxon>
    </lineage>
</organism>
<protein>
    <submittedName>
        <fullName evidence="2">Uncharacterized protein</fullName>
    </submittedName>
</protein>
<gene>
    <name evidence="2" type="ORF">BN1723_010492</name>
</gene>
<feature type="compositionally biased region" description="Acidic residues" evidence="1">
    <location>
        <begin position="125"/>
        <end position="135"/>
    </location>
</feature>
<dbReference type="Proteomes" id="UP000045706">
    <property type="component" value="Unassembled WGS sequence"/>
</dbReference>
<dbReference type="InterPro" id="IPR002843">
    <property type="entry name" value="ATPase_V0-cplx_csu/dsu"/>
</dbReference>
<name>A0A0G4KYJ2_VERLO</name>
<reference evidence="3" key="1">
    <citation type="submission" date="2015-05" db="EMBL/GenBank/DDBJ databases">
        <authorList>
            <person name="Fogelqvist Johan"/>
        </authorList>
    </citation>
    <scope>NUCLEOTIDE SEQUENCE [LARGE SCALE GENOMIC DNA]</scope>
</reference>
<dbReference type="Pfam" id="PF01992">
    <property type="entry name" value="vATP-synt_AC39"/>
    <property type="match status" value="1"/>
</dbReference>
<dbReference type="GO" id="GO:0033179">
    <property type="term" value="C:proton-transporting V-type ATPase, V0 domain"/>
    <property type="evidence" value="ECO:0007669"/>
    <property type="project" value="InterPro"/>
</dbReference>
<dbReference type="SUPFAM" id="SSF103486">
    <property type="entry name" value="V-type ATP synthase subunit C"/>
    <property type="match status" value="1"/>
</dbReference>
<evidence type="ECO:0000313" key="3">
    <source>
        <dbReference type="Proteomes" id="UP000045706"/>
    </source>
</evidence>
<proteinExistence type="predicted"/>
<sequence length="188" mass="19976">MEGLLFNVNNGYIEGIVRGYRNGLLTGSNYSNLTQCETIDDLKLQLGPAYGDFLGNLPPNPSTSALASKTTDKLVSEFRYVRANAVGALAQFMDYVTYGYMIDNVALLITGTLHERDTRQSEPPGAEEEAPEATNDEWAAAPAGFTGATGNWDGTTDEWGATNTAAPAAPPAAGSSTEWGGEATKAEW</sequence>
<evidence type="ECO:0000256" key="1">
    <source>
        <dbReference type="SAM" id="MobiDB-lite"/>
    </source>
</evidence>
<dbReference type="InterPro" id="IPR016727">
    <property type="entry name" value="ATPase_V0-cplx_dsu"/>
</dbReference>
<dbReference type="AlphaFoldDB" id="A0A0G4KYJ2"/>
<evidence type="ECO:0000313" key="2">
    <source>
        <dbReference type="EMBL" id="CRK14837.1"/>
    </source>
</evidence>
<dbReference type="GO" id="GO:0046961">
    <property type="term" value="F:proton-transporting ATPase activity, rotational mechanism"/>
    <property type="evidence" value="ECO:0007669"/>
    <property type="project" value="InterPro"/>
</dbReference>
<dbReference type="PANTHER" id="PTHR11028">
    <property type="entry name" value="VACUOLAR ATP SYNTHASE SUBUNIT AC39"/>
    <property type="match status" value="1"/>
</dbReference>
<feature type="region of interest" description="Disordered" evidence="1">
    <location>
        <begin position="116"/>
        <end position="188"/>
    </location>
</feature>
<accession>A0A0G4KYJ2</accession>
<dbReference type="EMBL" id="CVQI01005446">
    <property type="protein sequence ID" value="CRK14837.1"/>
    <property type="molecule type" value="Genomic_DNA"/>
</dbReference>
<feature type="compositionally biased region" description="Low complexity" evidence="1">
    <location>
        <begin position="139"/>
        <end position="150"/>
    </location>
</feature>
<dbReference type="InterPro" id="IPR036079">
    <property type="entry name" value="ATPase_csu/dsu_sf"/>
</dbReference>